<feature type="active site" description="Proton acceptor" evidence="4">
    <location>
        <position position="411"/>
    </location>
</feature>
<evidence type="ECO:0000313" key="7">
    <source>
        <dbReference type="EMBL" id="PVI04574.1"/>
    </source>
</evidence>
<dbReference type="OrthoDB" id="6431331at2759"/>
<dbReference type="Gene3D" id="3.40.50.1820">
    <property type="entry name" value="alpha/beta hydrolase"/>
    <property type="match status" value="1"/>
</dbReference>
<feature type="signal peptide" evidence="5">
    <location>
        <begin position="1"/>
        <end position="26"/>
    </location>
</feature>
<dbReference type="EMBL" id="KZ805320">
    <property type="protein sequence ID" value="PVI04574.1"/>
    <property type="molecule type" value="Genomic_DNA"/>
</dbReference>
<dbReference type="SUPFAM" id="SSF53474">
    <property type="entry name" value="alpha/beta-Hydrolases"/>
    <property type="match status" value="1"/>
</dbReference>
<dbReference type="AlphaFoldDB" id="A0A2V1E4I0"/>
<dbReference type="PANTHER" id="PTHR21661">
    <property type="entry name" value="EPOXIDE HYDROLASE 1-RELATED"/>
    <property type="match status" value="1"/>
</dbReference>
<dbReference type="PRINTS" id="PR00412">
    <property type="entry name" value="EPOXHYDRLASE"/>
</dbReference>
<dbReference type="InterPro" id="IPR000639">
    <property type="entry name" value="Epox_hydrolase-like"/>
</dbReference>
<feature type="active site" description="Proton donor" evidence="4">
    <location>
        <position position="353"/>
    </location>
</feature>
<sequence>MKNFSGLGSYLSALLIYLLTVSQASAINSTDKYGPSHINAHYGSSPSRMTIDVDPAFIEETRLKVSLTRTPIEINIPVFTEGIPSHNLTSIRDYWTSTYDWSKIQNELNSQFDHFTTTVGPLPSSFNYTHEIPLHFIHHRSPRPDAIPLLFIHGWPGSFLEVQKLLLPLTNPPASSPAFHVVAPSIPGYGFSPAPTAPGFGLIEAGAAFNDLMRQLGYTRYVVQGGDFGSHTARYMGAMFPESVASVLCNIWAAKPNDTDLARHKAGLTTPAENQFISFYEMSAPVTEAFWGIHAVVPLQMGILLGDSPVGNVVWPYFGMRNLVPGYEWGLEELITWGMMLYIPGPYGSVRMYTEIAKEGTLDYAFPFVHVPVGVLQYYGDAGYGVPRSWCERTGNVTYFVEKPVDVRGGHFPAHVNPEDLVSEIRAFWGSEVGGW</sequence>
<protein>
    <submittedName>
        <fullName evidence="7">Alpha/beta-hydrolase</fullName>
    </submittedName>
</protein>
<evidence type="ECO:0000256" key="5">
    <source>
        <dbReference type="SAM" id="SignalP"/>
    </source>
</evidence>
<gene>
    <name evidence="7" type="ORF">DM02DRAFT_725729</name>
</gene>
<accession>A0A2V1E4I0</accession>
<organism evidence="7 8">
    <name type="scientific">Periconia macrospinosa</name>
    <dbReference type="NCBI Taxonomy" id="97972"/>
    <lineage>
        <taxon>Eukaryota</taxon>
        <taxon>Fungi</taxon>
        <taxon>Dikarya</taxon>
        <taxon>Ascomycota</taxon>
        <taxon>Pezizomycotina</taxon>
        <taxon>Dothideomycetes</taxon>
        <taxon>Pleosporomycetidae</taxon>
        <taxon>Pleosporales</taxon>
        <taxon>Massarineae</taxon>
        <taxon>Periconiaceae</taxon>
        <taxon>Periconia</taxon>
    </lineage>
</organism>
<name>A0A2V1E4I0_9PLEO</name>
<dbReference type="InterPro" id="IPR016292">
    <property type="entry name" value="Epoxide_hydrolase"/>
</dbReference>
<proteinExistence type="inferred from homology"/>
<evidence type="ECO:0000256" key="2">
    <source>
        <dbReference type="ARBA" id="ARBA00022797"/>
    </source>
</evidence>
<keyword evidence="3 7" id="KW-0378">Hydrolase</keyword>
<dbReference type="PANTHER" id="PTHR21661:SF35">
    <property type="entry name" value="EPOXIDE HYDROLASE"/>
    <property type="match status" value="1"/>
</dbReference>
<dbReference type="GO" id="GO:0004301">
    <property type="term" value="F:epoxide hydrolase activity"/>
    <property type="evidence" value="ECO:0007669"/>
    <property type="project" value="TreeGrafter"/>
</dbReference>
<evidence type="ECO:0000313" key="8">
    <source>
        <dbReference type="Proteomes" id="UP000244855"/>
    </source>
</evidence>
<dbReference type="GO" id="GO:0097176">
    <property type="term" value="P:epoxide metabolic process"/>
    <property type="evidence" value="ECO:0007669"/>
    <property type="project" value="TreeGrafter"/>
</dbReference>
<feature type="chain" id="PRO_5016107091" evidence="5">
    <location>
        <begin position="27"/>
        <end position="436"/>
    </location>
</feature>
<feature type="active site" description="Nucleophile" evidence="4">
    <location>
        <position position="227"/>
    </location>
</feature>
<evidence type="ECO:0000259" key="6">
    <source>
        <dbReference type="Pfam" id="PF06441"/>
    </source>
</evidence>
<dbReference type="Proteomes" id="UP000244855">
    <property type="component" value="Unassembled WGS sequence"/>
</dbReference>
<dbReference type="InterPro" id="IPR010497">
    <property type="entry name" value="Epoxide_hydro_N"/>
</dbReference>
<dbReference type="InterPro" id="IPR029058">
    <property type="entry name" value="AB_hydrolase_fold"/>
</dbReference>
<evidence type="ECO:0000256" key="1">
    <source>
        <dbReference type="ARBA" id="ARBA00010088"/>
    </source>
</evidence>
<dbReference type="PIRSF" id="PIRSF001112">
    <property type="entry name" value="Epoxide_hydrolase"/>
    <property type="match status" value="1"/>
</dbReference>
<dbReference type="Pfam" id="PF06441">
    <property type="entry name" value="EHN"/>
    <property type="match status" value="1"/>
</dbReference>
<evidence type="ECO:0000256" key="3">
    <source>
        <dbReference type="ARBA" id="ARBA00022801"/>
    </source>
</evidence>
<keyword evidence="8" id="KW-1185">Reference proteome</keyword>
<dbReference type="STRING" id="97972.A0A2V1E4I0"/>
<reference evidence="7 8" key="1">
    <citation type="journal article" date="2018" name="Sci. Rep.">
        <title>Comparative genomics provides insights into the lifestyle and reveals functional heterogeneity of dark septate endophytic fungi.</title>
        <authorList>
            <person name="Knapp D.G."/>
            <person name="Nemeth J.B."/>
            <person name="Barry K."/>
            <person name="Hainaut M."/>
            <person name="Henrissat B."/>
            <person name="Johnson J."/>
            <person name="Kuo A."/>
            <person name="Lim J.H.P."/>
            <person name="Lipzen A."/>
            <person name="Nolan M."/>
            <person name="Ohm R.A."/>
            <person name="Tamas L."/>
            <person name="Grigoriev I.V."/>
            <person name="Spatafora J.W."/>
            <person name="Nagy L.G."/>
            <person name="Kovacs G.M."/>
        </authorList>
    </citation>
    <scope>NUCLEOTIDE SEQUENCE [LARGE SCALE GENOMIC DNA]</scope>
    <source>
        <strain evidence="7 8">DSE2036</strain>
    </source>
</reference>
<comment type="similarity">
    <text evidence="1">Belongs to the peptidase S33 family.</text>
</comment>
<keyword evidence="5" id="KW-0732">Signal</keyword>
<evidence type="ECO:0000256" key="4">
    <source>
        <dbReference type="PIRSR" id="PIRSR001112-1"/>
    </source>
</evidence>
<feature type="domain" description="Epoxide hydrolase N-terminal" evidence="6">
    <location>
        <begin position="48"/>
        <end position="162"/>
    </location>
</feature>
<keyword evidence="2" id="KW-0058">Aromatic hydrocarbons catabolism</keyword>